<dbReference type="Proteomes" id="UP000637695">
    <property type="component" value="Unassembled WGS sequence"/>
</dbReference>
<evidence type="ECO:0000313" key="2">
    <source>
        <dbReference type="Proteomes" id="UP000637695"/>
    </source>
</evidence>
<gene>
    <name evidence="1" type="ORF">GCM10010885_14200</name>
</gene>
<organism evidence="1 2">
    <name type="scientific">Alicyclobacillus cellulosilyticus</name>
    <dbReference type="NCBI Taxonomy" id="1003997"/>
    <lineage>
        <taxon>Bacteria</taxon>
        <taxon>Bacillati</taxon>
        <taxon>Bacillota</taxon>
        <taxon>Bacilli</taxon>
        <taxon>Bacillales</taxon>
        <taxon>Alicyclobacillaceae</taxon>
        <taxon>Alicyclobacillus</taxon>
    </lineage>
</organism>
<reference evidence="1" key="2">
    <citation type="submission" date="2020-09" db="EMBL/GenBank/DDBJ databases">
        <authorList>
            <person name="Sun Q."/>
            <person name="Ohkuma M."/>
        </authorList>
    </citation>
    <scope>NUCLEOTIDE SEQUENCE</scope>
    <source>
        <strain evidence="1">JCM 18487</strain>
    </source>
</reference>
<comment type="caution">
    <text evidence="1">The sequence shown here is derived from an EMBL/GenBank/DDBJ whole genome shotgun (WGS) entry which is preliminary data.</text>
</comment>
<evidence type="ECO:0000313" key="1">
    <source>
        <dbReference type="EMBL" id="GGJ06210.1"/>
    </source>
</evidence>
<reference evidence="1" key="1">
    <citation type="journal article" date="2014" name="Int. J. Syst. Evol. Microbiol.">
        <title>Complete genome sequence of Corynebacterium casei LMG S-19264T (=DSM 44701T), isolated from a smear-ripened cheese.</title>
        <authorList>
            <consortium name="US DOE Joint Genome Institute (JGI-PGF)"/>
            <person name="Walter F."/>
            <person name="Albersmeier A."/>
            <person name="Kalinowski J."/>
            <person name="Ruckert C."/>
        </authorList>
    </citation>
    <scope>NUCLEOTIDE SEQUENCE</scope>
    <source>
        <strain evidence="1">JCM 18487</strain>
    </source>
</reference>
<sequence length="139" mass="14900">MRRRGRCAGKDGHGWRTWGLRAVAACLAAGCVWGWSDRVAAQADVPAVTDFCAGFVPAAERTGYAASADGRGQPGGAGRALFVTLYADGRHQEVVRFVAGDAVVSFAGEHPAWRLDHGLMWFVQMPVYVREVQVSPPSV</sequence>
<dbReference type="AlphaFoldDB" id="A0A917KD61"/>
<proteinExistence type="predicted"/>
<accession>A0A917KD61</accession>
<protein>
    <submittedName>
        <fullName evidence="1">Uncharacterized protein</fullName>
    </submittedName>
</protein>
<dbReference type="EMBL" id="BMOY01000019">
    <property type="protein sequence ID" value="GGJ06210.1"/>
    <property type="molecule type" value="Genomic_DNA"/>
</dbReference>
<name>A0A917KD61_9BACL</name>
<keyword evidence="2" id="KW-1185">Reference proteome</keyword>
<dbReference type="RefSeq" id="WP_188882050.1">
    <property type="nucleotide sequence ID" value="NZ_BMOY01000019.1"/>
</dbReference>